<dbReference type="OrthoDB" id="3863176at2"/>
<evidence type="ECO:0000313" key="4">
    <source>
        <dbReference type="Proteomes" id="UP000059574"/>
    </source>
</evidence>
<dbReference type="PANTHER" id="PTHR43283:SF11">
    <property type="entry name" value="BETA-LACTAMASE-RELATED DOMAIN-CONTAINING PROTEIN"/>
    <property type="match status" value="1"/>
</dbReference>
<dbReference type="InterPro" id="IPR050789">
    <property type="entry name" value="Diverse_Enzym_Activities"/>
</dbReference>
<protein>
    <recommendedName>
        <fullName evidence="2">Beta-lactamase-related domain-containing protein</fullName>
    </recommendedName>
</protein>
<evidence type="ECO:0000313" key="3">
    <source>
        <dbReference type="EMBL" id="ALO67903.1"/>
    </source>
</evidence>
<dbReference type="PANTHER" id="PTHR43283">
    <property type="entry name" value="BETA-LACTAMASE-RELATED"/>
    <property type="match status" value="1"/>
</dbReference>
<evidence type="ECO:0000259" key="2">
    <source>
        <dbReference type="Pfam" id="PF00144"/>
    </source>
</evidence>
<sequence length="379" mass="39747">MSVPHPSPVPSSDARAAALFSGDVSALASGRNIRSELQRHLDEAVASGVAPAVSCAVVVGGSELPVLTAGAGTPDTFFDLASITKLFTTVTALALVDRGVLELDAPIGRHLRPCARGDKSAVTLRHLLTHTSGLPSEWRGWHAALSQGRGFDRKTLLAELLTTPLEAAPGTRFAYSCAGFNTVMALAEHVTGTPWAELVQYWVLERLATHDITGSPRIEHCAPTEFQPGLGRGTVRGIVHDEAAWSLGGLSGNAGMFATADGLRVFGSALLQGLPGILSPALAGDMWGDHLPFMLGAHFNPAEPGFGQGLGLRINQQPWMGVEGTQARGHGGFTGTSLLVDKNRGIVIALLTNRVNPSRDGDDATALRKSVSDVVYCFA</sequence>
<dbReference type="EMBL" id="CP013200">
    <property type="protein sequence ID" value="ALO67903.1"/>
    <property type="molecule type" value="Genomic_DNA"/>
</dbReference>
<dbReference type="Gene3D" id="3.40.710.10">
    <property type="entry name" value="DD-peptidase/beta-lactamase superfamily"/>
    <property type="match status" value="1"/>
</dbReference>
<feature type="domain" description="Beta-lactamase-related" evidence="2">
    <location>
        <begin position="38"/>
        <end position="368"/>
    </location>
</feature>
<dbReference type="GO" id="GO:0016787">
    <property type="term" value="F:hydrolase activity"/>
    <property type="evidence" value="ECO:0007669"/>
    <property type="project" value="UniProtKB-KW"/>
</dbReference>
<dbReference type="Proteomes" id="UP000059574">
    <property type="component" value="Chromosome"/>
</dbReference>
<dbReference type="Pfam" id="PF00144">
    <property type="entry name" value="Beta-lactamase"/>
    <property type="match status" value="1"/>
</dbReference>
<proteinExistence type="predicted"/>
<dbReference type="InterPro" id="IPR012338">
    <property type="entry name" value="Beta-lactam/transpept-like"/>
</dbReference>
<gene>
    <name evidence="3" type="ORF">AS189_17230</name>
</gene>
<reference evidence="3 4" key="2">
    <citation type="journal article" date="2016" name="J. Biotechnol.">
        <title>Complete genome sequence of Arthrobacter alpinus ERGS4:06, a yellow pigmented bacterium tolerant to cold and radiations isolated from Sikkim Himalaya.</title>
        <authorList>
            <person name="Kumar R."/>
            <person name="Singh D."/>
            <person name="Swarnkar M.K."/>
            <person name="Singh A.K."/>
            <person name="Kumar S."/>
        </authorList>
    </citation>
    <scope>NUCLEOTIDE SEQUENCE [LARGE SCALE GENOMIC DNA]</scope>
    <source>
        <strain evidence="3 4">ERGS4:06</strain>
    </source>
</reference>
<organism evidence="3 4">
    <name type="scientific">Arthrobacter alpinus</name>
    <dbReference type="NCBI Taxonomy" id="656366"/>
    <lineage>
        <taxon>Bacteria</taxon>
        <taxon>Bacillati</taxon>
        <taxon>Actinomycetota</taxon>
        <taxon>Actinomycetes</taxon>
        <taxon>Micrococcales</taxon>
        <taxon>Micrococcaceae</taxon>
        <taxon>Arthrobacter</taxon>
    </lineage>
</organism>
<dbReference type="AlphaFoldDB" id="A0A0S2M2J2"/>
<reference evidence="4" key="1">
    <citation type="submission" date="2015-11" db="EMBL/GenBank/DDBJ databases">
        <authorList>
            <person name="Kumar R."/>
            <person name="Singh D."/>
            <person name="Swarnkar M.K."/>
            <person name="Singh A.K."/>
            <person name="Kumar S."/>
        </authorList>
    </citation>
    <scope>NUCLEOTIDE SEQUENCE [LARGE SCALE GENOMIC DNA]</scope>
    <source>
        <strain evidence="4">ERGS4:06</strain>
    </source>
</reference>
<evidence type="ECO:0000256" key="1">
    <source>
        <dbReference type="ARBA" id="ARBA00022801"/>
    </source>
</evidence>
<name>A0A0S2M2J2_9MICC</name>
<dbReference type="SUPFAM" id="SSF56601">
    <property type="entry name" value="beta-lactamase/transpeptidase-like"/>
    <property type="match status" value="1"/>
</dbReference>
<dbReference type="InterPro" id="IPR001466">
    <property type="entry name" value="Beta-lactam-related"/>
</dbReference>
<accession>A0A0S2M2J2</accession>
<keyword evidence="1" id="KW-0378">Hydrolase</keyword>
<dbReference type="RefSeq" id="WP_062291676.1">
    <property type="nucleotide sequence ID" value="NZ_CP013200.1"/>
</dbReference>